<dbReference type="EMBL" id="KZ680210">
    <property type="protein sequence ID" value="PTB68282.1"/>
    <property type="molecule type" value="Genomic_DNA"/>
</dbReference>
<evidence type="ECO:0000313" key="2">
    <source>
        <dbReference type="Proteomes" id="UP000241546"/>
    </source>
</evidence>
<proteinExistence type="predicted"/>
<gene>
    <name evidence="1" type="ORF">BBK36DRAFT_1157953</name>
</gene>
<name>A0A2T4BG48_9HYPO</name>
<dbReference type="RefSeq" id="XP_024751602.1">
    <property type="nucleotide sequence ID" value="XM_024894054.1"/>
</dbReference>
<accession>A0A2T4BG48</accession>
<reference evidence="2" key="1">
    <citation type="submission" date="2016-07" db="EMBL/GenBank/DDBJ databases">
        <title>Multiple horizontal gene transfer events from other fungi enriched the ability of initially mycotrophic Trichoderma (Ascomycota) to feed on dead plant biomass.</title>
        <authorList>
            <consortium name="DOE Joint Genome Institute"/>
            <person name="Atanasova L."/>
            <person name="Chenthamara K."/>
            <person name="Zhang J."/>
            <person name="Grujic M."/>
            <person name="Henrissat B."/>
            <person name="Kuo A."/>
            <person name="Aerts A."/>
            <person name="Salamov A."/>
            <person name="Lipzen A."/>
            <person name="Labutti K."/>
            <person name="Barry K."/>
            <person name="Miao Y."/>
            <person name="Rahimi M.J."/>
            <person name="Shen Q."/>
            <person name="Grigoriev I.V."/>
            <person name="Kubicek C.P."/>
            <person name="Druzhinina I.S."/>
        </authorList>
    </citation>
    <scope>NUCLEOTIDE SEQUENCE [LARGE SCALE GENOMIC DNA]</scope>
    <source>
        <strain evidence="2">TUCIM 6016</strain>
    </source>
</reference>
<dbReference type="AlphaFoldDB" id="A0A2T4BG48"/>
<dbReference type="GeneID" id="36602172"/>
<sequence>MCDIHWIHRASNACDTPVAFPTGATTTTPCRANKHPFETGNASEAKIQPRWLDLRWQSRLIAILILILILTRRHGGIHTGLPR</sequence>
<evidence type="ECO:0000313" key="1">
    <source>
        <dbReference type="EMBL" id="PTB68282.1"/>
    </source>
</evidence>
<dbReference type="Proteomes" id="UP000241546">
    <property type="component" value="Unassembled WGS sequence"/>
</dbReference>
<dbReference type="OrthoDB" id="10657015at2759"/>
<organism evidence="1 2">
    <name type="scientific">Trichoderma citrinoviride</name>
    <dbReference type="NCBI Taxonomy" id="58853"/>
    <lineage>
        <taxon>Eukaryota</taxon>
        <taxon>Fungi</taxon>
        <taxon>Dikarya</taxon>
        <taxon>Ascomycota</taxon>
        <taxon>Pezizomycotina</taxon>
        <taxon>Sordariomycetes</taxon>
        <taxon>Hypocreomycetidae</taxon>
        <taxon>Hypocreales</taxon>
        <taxon>Hypocreaceae</taxon>
        <taxon>Trichoderma</taxon>
    </lineage>
</organism>
<keyword evidence="2" id="KW-1185">Reference proteome</keyword>
<protein>
    <submittedName>
        <fullName evidence="1">Uncharacterized protein</fullName>
    </submittedName>
</protein>